<sequence length="578" mass="63430">MLNTNDSTLKTELRKADSNLILGKYDLVIRSCYKIGRLLAELEGEDELPKISSFITELDNEDPSEDDQSDKRRQLWIKFARLLILSNLTVDNPCLNEETLRGFWALAFWLESEFKKDEKYANYLKVSKVEYAIQRIGNSKAINELLNDVYCLLTFLTIENFIVDEPSFEEMEAEVNSARTTISVFESSLQRYLREIIHFFSAVSAFLSGMSAGAGIFLLLAALPALVAPSFIILIPAFAFLIFSGVSACLNLRLFSQKITEFALHLPSTLKSFSKLSTAKKVTALFFGLASSCSGILAGVFTYSTLMHFLTFGFGAALISNPFILAAVGVGCLLLGLSVALLLWSTSLDFIKDFSFSKEKLYAWISSLTASKALNYLFVALFSAISLIWLGYNSFLSANALSTFIGNAASIVTSVISFLGQTLFTIQTASLVVSSIKKGFSSLFSHLINKPNSPSPNQRLSHQANKTATQKIKTLCSTLARLIDGSGDALQTAASGSGVICWVLSVFEGIRGTTATLSETNENNEINKEVKTNGETERSVIHTIGLFGLRNYSENKPYSKGNRLIPGSGWSEAPVMQP</sequence>
<organism evidence="2 3">
    <name type="scientific">Coxiella burnetii (strain Dugway 5J108-111)</name>
    <dbReference type="NCBI Taxonomy" id="434922"/>
    <lineage>
        <taxon>Bacteria</taxon>
        <taxon>Pseudomonadati</taxon>
        <taxon>Pseudomonadota</taxon>
        <taxon>Gammaproteobacteria</taxon>
        <taxon>Legionellales</taxon>
        <taxon>Coxiellaceae</taxon>
        <taxon>Coxiella</taxon>
    </lineage>
</organism>
<feature type="transmembrane region" description="Helical" evidence="1">
    <location>
        <begin position="282"/>
        <end position="303"/>
    </location>
</feature>
<dbReference type="KEGG" id="cbd:CBUD_1664"/>
<protein>
    <submittedName>
        <fullName evidence="2">Hypothetical membrane spanning protein</fullName>
    </submittedName>
</protein>
<feature type="transmembrane region" description="Helical" evidence="1">
    <location>
        <begin position="404"/>
        <end position="433"/>
    </location>
</feature>
<dbReference type="HOGENOM" id="CLU_557497_0_0_6"/>
<reference evidence="2 3" key="1">
    <citation type="journal article" date="2009" name="Infect. Immun.">
        <title>Comparative genomics reveal extensive transposon-mediated genomic plasticity and diversity among potential effector proteins within the genus Coxiella.</title>
        <authorList>
            <person name="Beare P.A."/>
            <person name="Unsworth N."/>
            <person name="Andoh M."/>
            <person name="Voth D.E."/>
            <person name="Omsland A."/>
            <person name="Gilk S.D."/>
            <person name="Williams K.P."/>
            <person name="Sobral B.W."/>
            <person name="Kupko J.J.III."/>
            <person name="Porcella S.F."/>
            <person name="Samuel J.E."/>
            <person name="Heinzen R.A."/>
        </authorList>
    </citation>
    <scope>NUCLEOTIDE SEQUENCE [LARGE SCALE GENOMIC DNA]</scope>
    <source>
        <strain evidence="2 3">Dugway 5J108-111</strain>
    </source>
</reference>
<accession>A9KEI0</accession>
<name>A9KEI0_COXBN</name>
<keyword evidence="1" id="KW-0812">Transmembrane</keyword>
<evidence type="ECO:0000313" key="2">
    <source>
        <dbReference type="EMBL" id="ABS78224.1"/>
    </source>
</evidence>
<feature type="transmembrane region" description="Helical" evidence="1">
    <location>
        <begin position="323"/>
        <end position="344"/>
    </location>
</feature>
<dbReference type="Proteomes" id="UP000008555">
    <property type="component" value="Chromosome"/>
</dbReference>
<keyword evidence="1" id="KW-0472">Membrane</keyword>
<feature type="transmembrane region" description="Helical" evidence="1">
    <location>
        <begin position="226"/>
        <end position="250"/>
    </location>
</feature>
<proteinExistence type="predicted"/>
<dbReference type="AlphaFoldDB" id="A9KEI0"/>
<dbReference type="RefSeq" id="WP_011997204.1">
    <property type="nucleotide sequence ID" value="NC_009727.1"/>
</dbReference>
<feature type="transmembrane region" description="Helical" evidence="1">
    <location>
        <begin position="373"/>
        <end position="392"/>
    </location>
</feature>
<evidence type="ECO:0000313" key="3">
    <source>
        <dbReference type="Proteomes" id="UP000008555"/>
    </source>
</evidence>
<keyword evidence="1" id="KW-1133">Transmembrane helix</keyword>
<feature type="transmembrane region" description="Helical" evidence="1">
    <location>
        <begin position="196"/>
        <end position="220"/>
    </location>
</feature>
<gene>
    <name evidence="2" type="ordered locus">CBUD_1664</name>
</gene>
<evidence type="ECO:0000256" key="1">
    <source>
        <dbReference type="SAM" id="Phobius"/>
    </source>
</evidence>
<dbReference type="EMBL" id="CP000733">
    <property type="protein sequence ID" value="ABS78224.1"/>
    <property type="molecule type" value="Genomic_DNA"/>
</dbReference>